<dbReference type="AlphaFoldDB" id="A0A7R9GT96"/>
<evidence type="ECO:0000256" key="1">
    <source>
        <dbReference type="SAM" id="MobiDB-lite"/>
    </source>
</evidence>
<evidence type="ECO:0000313" key="2">
    <source>
        <dbReference type="EMBL" id="CAD7394158.1"/>
    </source>
</evidence>
<sequence>MKFQVIVQTIDKFEEVSSDGSSVRLSDNHKLFVKGKGDVMIRKLLNVEIAGLDNVTKQHERSTTSTPCPTLSFPIVTNTDAKPEVLIGQESTPKPHPPLKDHTRKPQPNNDT</sequence>
<feature type="compositionally biased region" description="Polar residues" evidence="1">
    <location>
        <begin position="63"/>
        <end position="80"/>
    </location>
</feature>
<gene>
    <name evidence="2" type="ORF">TCEB3V08_LOCUS2096</name>
</gene>
<name>A0A7R9GT96_TIMCR</name>
<proteinExistence type="predicted"/>
<accession>A0A7R9GT96</accession>
<reference evidence="2" key="1">
    <citation type="submission" date="2020-11" db="EMBL/GenBank/DDBJ databases">
        <authorList>
            <person name="Tran Van P."/>
        </authorList>
    </citation>
    <scope>NUCLEOTIDE SEQUENCE</scope>
</reference>
<feature type="region of interest" description="Disordered" evidence="1">
    <location>
        <begin position="56"/>
        <end position="112"/>
    </location>
</feature>
<organism evidence="2">
    <name type="scientific">Timema cristinae</name>
    <name type="common">Walking stick</name>
    <dbReference type="NCBI Taxonomy" id="61476"/>
    <lineage>
        <taxon>Eukaryota</taxon>
        <taxon>Metazoa</taxon>
        <taxon>Ecdysozoa</taxon>
        <taxon>Arthropoda</taxon>
        <taxon>Hexapoda</taxon>
        <taxon>Insecta</taxon>
        <taxon>Pterygota</taxon>
        <taxon>Neoptera</taxon>
        <taxon>Polyneoptera</taxon>
        <taxon>Phasmatodea</taxon>
        <taxon>Timematodea</taxon>
        <taxon>Timematoidea</taxon>
        <taxon>Timematidae</taxon>
        <taxon>Timema</taxon>
    </lineage>
</organism>
<protein>
    <submittedName>
        <fullName evidence="2">Uncharacterized protein</fullName>
    </submittedName>
</protein>
<dbReference type="EMBL" id="OC316892">
    <property type="protein sequence ID" value="CAD7394158.1"/>
    <property type="molecule type" value="Genomic_DNA"/>
</dbReference>